<feature type="transmembrane region" description="Helical" evidence="1">
    <location>
        <begin position="42"/>
        <end position="61"/>
    </location>
</feature>
<feature type="transmembrane region" description="Helical" evidence="1">
    <location>
        <begin position="117"/>
        <end position="136"/>
    </location>
</feature>
<feature type="transmembrane region" description="Helical" evidence="1">
    <location>
        <begin position="12"/>
        <end position="35"/>
    </location>
</feature>
<feature type="transmembrane region" description="Helical" evidence="1">
    <location>
        <begin position="67"/>
        <end position="85"/>
    </location>
</feature>
<evidence type="ECO:0000313" key="2">
    <source>
        <dbReference type="EMBL" id="CAB4137409.1"/>
    </source>
</evidence>
<keyword evidence="1" id="KW-0812">Transmembrane</keyword>
<keyword evidence="1" id="KW-1133">Transmembrane helix</keyword>
<organism evidence="2">
    <name type="scientific">uncultured Caudovirales phage</name>
    <dbReference type="NCBI Taxonomy" id="2100421"/>
    <lineage>
        <taxon>Viruses</taxon>
        <taxon>Duplodnaviria</taxon>
        <taxon>Heunggongvirae</taxon>
        <taxon>Uroviricota</taxon>
        <taxon>Caudoviricetes</taxon>
        <taxon>Peduoviridae</taxon>
        <taxon>Maltschvirus</taxon>
        <taxon>Maltschvirus maltsch</taxon>
    </lineage>
</organism>
<feature type="transmembrane region" description="Helical" evidence="1">
    <location>
        <begin position="92"/>
        <end position="111"/>
    </location>
</feature>
<gene>
    <name evidence="2" type="ORF">UFOVP319_30</name>
</gene>
<evidence type="ECO:0000256" key="1">
    <source>
        <dbReference type="SAM" id="Phobius"/>
    </source>
</evidence>
<dbReference type="EMBL" id="LR796336">
    <property type="protein sequence ID" value="CAB4137409.1"/>
    <property type="molecule type" value="Genomic_DNA"/>
</dbReference>
<protein>
    <submittedName>
        <fullName evidence="2">Uncharacterized protein</fullName>
    </submittedName>
</protein>
<reference evidence="2" key="1">
    <citation type="submission" date="2020-04" db="EMBL/GenBank/DDBJ databases">
        <authorList>
            <person name="Chiriac C."/>
            <person name="Salcher M."/>
            <person name="Ghai R."/>
            <person name="Kavagutti S V."/>
        </authorList>
    </citation>
    <scope>NUCLEOTIDE SEQUENCE</scope>
</reference>
<accession>A0A6J5M053</accession>
<proteinExistence type="predicted"/>
<keyword evidence="1" id="KW-0472">Membrane</keyword>
<sequence length="175" mass="18490">MIAAFASTAWVQAMLCIVPLVLASSISGAGWRIWWRQTGPKVRCWLAMILASFTAYALQPIEGHMPFAAYICIDLLAGLAVLASPSGIASRAIGSLFLVMVIIDSGAGYAGSDGTGFYQSAMLILGWAMWAILMGWGAHDAGKSLAAYFRGDSSAPVAEPYFAASRPRPDGVIEP</sequence>
<name>A0A6J5M053_9CAUD</name>